<name>A0ABN8YVK7_RANTA</name>
<feature type="compositionally biased region" description="Low complexity" evidence="1">
    <location>
        <begin position="219"/>
        <end position="235"/>
    </location>
</feature>
<organism evidence="2 3">
    <name type="scientific">Rangifer tarandus platyrhynchus</name>
    <name type="common">Svalbard reindeer</name>
    <dbReference type="NCBI Taxonomy" id="3082113"/>
    <lineage>
        <taxon>Eukaryota</taxon>
        <taxon>Metazoa</taxon>
        <taxon>Chordata</taxon>
        <taxon>Craniata</taxon>
        <taxon>Vertebrata</taxon>
        <taxon>Euteleostomi</taxon>
        <taxon>Mammalia</taxon>
        <taxon>Eutheria</taxon>
        <taxon>Laurasiatheria</taxon>
        <taxon>Artiodactyla</taxon>
        <taxon>Ruminantia</taxon>
        <taxon>Pecora</taxon>
        <taxon>Cervidae</taxon>
        <taxon>Odocoileinae</taxon>
        <taxon>Rangifer</taxon>
    </lineage>
</organism>
<gene>
    <name evidence="2" type="ORF">MRATA1EN1_LOCUS14592</name>
</gene>
<feature type="compositionally biased region" description="Polar residues" evidence="1">
    <location>
        <begin position="519"/>
        <end position="529"/>
    </location>
</feature>
<dbReference type="Proteomes" id="UP001176941">
    <property type="component" value="Chromosome 24"/>
</dbReference>
<feature type="compositionally biased region" description="Polar residues" evidence="1">
    <location>
        <begin position="332"/>
        <end position="342"/>
    </location>
</feature>
<feature type="compositionally biased region" description="Low complexity" evidence="1">
    <location>
        <begin position="180"/>
        <end position="209"/>
    </location>
</feature>
<feature type="region of interest" description="Disordered" evidence="1">
    <location>
        <begin position="1"/>
        <end position="86"/>
    </location>
</feature>
<accession>A0ABN8YVK7</accession>
<evidence type="ECO:0000256" key="1">
    <source>
        <dbReference type="SAM" id="MobiDB-lite"/>
    </source>
</evidence>
<sequence length="544" mass="57530">MRARSGLRGDGEPGRPRVWAPRRVKGLGPQWRPRRLARDGEGRKSRRRGLSETLWRHRGSRARRTLRGHCPSAAGPAHCRHRPRPRPRPAHRAFLCGPPGAGGPAPRHRPAYRAFHCGASRSRMPRPSSSPAHRAFLCGAPGAGGPAQLWTGPLPPLRRVLWPGPAPILCPGTRPTELHQTGGQVGSPQSQPGLLKGPAASAALASPARESPPPRSLPRRLSFSSSHPSSRGPRFPRSEGDFGLEGLGTRASAHPPPPSPAWRGLDRPSPDEAALAPARHPRSGPRRAPPPLAPASGPEIGLGYAEPAGPRAQRLRSSLEAQRRHVRPHPGTRSSAGVTSDPSALLQPVPVGQDLTLERPRVKDEMKGYRGCVPHPQVDGQGAACGPSFRGTRNGNRHSTRCAQRSRPDNQAGGLLRAARQPQTGSDGKSGRDPGAPPRDGQTDSSPGSGAPRIQQWTPACPPAHPFCWDTGAAAGTPVPGDGLGGQTSLWSGHGAGVPCPALPGPHQRAKHKAPLRQADNQPFRSQGSRAAFPAPLFLPSSCE</sequence>
<protein>
    <recommendedName>
        <fullName evidence="4">Basic proline-rich protein-like</fullName>
    </recommendedName>
</protein>
<feature type="region of interest" description="Disordered" evidence="1">
    <location>
        <begin position="478"/>
        <end position="544"/>
    </location>
</feature>
<feature type="region of interest" description="Disordered" evidence="1">
    <location>
        <begin position="171"/>
        <end position="462"/>
    </location>
</feature>
<evidence type="ECO:0000313" key="2">
    <source>
        <dbReference type="EMBL" id="CAI9165630.1"/>
    </source>
</evidence>
<dbReference type="EMBL" id="OX459960">
    <property type="protein sequence ID" value="CAI9165630.1"/>
    <property type="molecule type" value="Genomic_DNA"/>
</dbReference>
<feature type="compositionally biased region" description="Basic residues" evidence="1">
    <location>
        <begin position="56"/>
        <end position="67"/>
    </location>
</feature>
<evidence type="ECO:0008006" key="4">
    <source>
        <dbReference type="Google" id="ProtNLM"/>
    </source>
</evidence>
<feature type="compositionally biased region" description="Basic and acidic residues" evidence="1">
    <location>
        <begin position="356"/>
        <end position="368"/>
    </location>
</feature>
<proteinExistence type="predicted"/>
<reference evidence="2" key="1">
    <citation type="submission" date="2023-04" db="EMBL/GenBank/DDBJ databases">
        <authorList>
            <consortium name="ELIXIR-Norway"/>
        </authorList>
    </citation>
    <scope>NUCLEOTIDE SEQUENCE [LARGE SCALE GENOMIC DNA]</scope>
</reference>
<evidence type="ECO:0000313" key="3">
    <source>
        <dbReference type="Proteomes" id="UP001176941"/>
    </source>
</evidence>
<keyword evidence="3" id="KW-1185">Reference proteome</keyword>